<feature type="chain" id="PRO_5005187899" evidence="1">
    <location>
        <begin position="28"/>
        <end position="262"/>
    </location>
</feature>
<sequence>MIFSSTKPGTMSISLLSPVLLSPPCLSSDDDDDRSEANGLPTLLTSKPFWMRPDESPFQCASPDSSEASFVSLGGPPIGALAEKSLLPLDMPVKLECESPVWRPQHPEQQQPFGLDSPMRLFDTEEQTNLCTPDSEPTMTALPSSIWQTPRQTAAPFLDDTSDHKRAAKRKLPHSPVLLTPSLTIRRQDERHFGEAGGRHPTLVVQARPLAVADAHVLIEHSGVGESAEGGEWDQRGGKGLLLYEVRHMFTSVQTRCPRRNK</sequence>
<evidence type="ECO:0000256" key="1">
    <source>
        <dbReference type="SAM" id="SignalP"/>
    </source>
</evidence>
<evidence type="ECO:0000313" key="2">
    <source>
        <dbReference type="EMBL" id="CEL96841.1"/>
    </source>
</evidence>
<dbReference type="AlphaFoldDB" id="A0A0G4EK93"/>
<keyword evidence="3" id="KW-1185">Reference proteome</keyword>
<feature type="signal peptide" evidence="1">
    <location>
        <begin position="1"/>
        <end position="27"/>
    </location>
</feature>
<protein>
    <submittedName>
        <fullName evidence="2">Uncharacterized protein</fullName>
    </submittedName>
</protein>
<reference evidence="2 3" key="1">
    <citation type="submission" date="2014-11" db="EMBL/GenBank/DDBJ databases">
        <authorList>
            <person name="Zhu J."/>
            <person name="Qi W."/>
            <person name="Song R."/>
        </authorList>
    </citation>
    <scope>NUCLEOTIDE SEQUENCE [LARGE SCALE GENOMIC DNA]</scope>
</reference>
<dbReference type="Proteomes" id="UP000041254">
    <property type="component" value="Unassembled WGS sequence"/>
</dbReference>
<evidence type="ECO:0000313" key="3">
    <source>
        <dbReference type="Proteomes" id="UP000041254"/>
    </source>
</evidence>
<keyword evidence="1" id="KW-0732">Signal</keyword>
<accession>A0A0G4EK93</accession>
<proteinExistence type="predicted"/>
<dbReference type="InParanoid" id="A0A0G4EK93"/>
<dbReference type="VEuPathDB" id="CryptoDB:Vbra_3877"/>
<organism evidence="2 3">
    <name type="scientific">Vitrella brassicaformis (strain CCMP3155)</name>
    <dbReference type="NCBI Taxonomy" id="1169540"/>
    <lineage>
        <taxon>Eukaryota</taxon>
        <taxon>Sar</taxon>
        <taxon>Alveolata</taxon>
        <taxon>Colpodellida</taxon>
        <taxon>Vitrellaceae</taxon>
        <taxon>Vitrella</taxon>
    </lineage>
</organism>
<gene>
    <name evidence="2" type="ORF">Vbra_3877</name>
</gene>
<name>A0A0G4EK93_VITBC</name>
<dbReference type="EMBL" id="CDMY01000247">
    <property type="protein sequence ID" value="CEL96841.1"/>
    <property type="molecule type" value="Genomic_DNA"/>
</dbReference>